<feature type="non-terminal residue" evidence="1">
    <location>
        <position position="165"/>
    </location>
</feature>
<accession>T1B7Q6</accession>
<dbReference type="InterPro" id="IPR027417">
    <property type="entry name" value="P-loop_NTPase"/>
</dbReference>
<dbReference type="AlphaFoldDB" id="T1B7Q6"/>
<name>T1B7Q6_9ZZZZ</name>
<sequence length="165" mass="17766">MAAELESEGKYSVDRMIIQIKSGKLALHNNSVVLIDEAGKMHRDQAYELFELTKNTGAKIILVGDTRQMSAVRAGDPLDLVAKANPAAEIRAIRRQKIDWMREASMNAQAGAMDKMLAAYGEHGKIAIADKKADCVREVAAAWKKADGDAVALAATNSDVTAINA</sequence>
<dbReference type="EMBL" id="AUZY01007335">
    <property type="protein sequence ID" value="EQD50230.1"/>
    <property type="molecule type" value="Genomic_DNA"/>
</dbReference>
<comment type="caution">
    <text evidence="1">The sequence shown here is derived from an EMBL/GenBank/DDBJ whole genome shotgun (WGS) entry which is preliminary data.</text>
</comment>
<reference evidence="1" key="1">
    <citation type="submission" date="2013-08" db="EMBL/GenBank/DDBJ databases">
        <authorList>
            <person name="Mendez C."/>
            <person name="Richter M."/>
            <person name="Ferrer M."/>
            <person name="Sanchez J."/>
        </authorList>
    </citation>
    <scope>NUCLEOTIDE SEQUENCE</scope>
</reference>
<proteinExistence type="predicted"/>
<dbReference type="Pfam" id="PF13604">
    <property type="entry name" value="AAA_30"/>
    <property type="match status" value="1"/>
</dbReference>
<evidence type="ECO:0000313" key="1">
    <source>
        <dbReference type="EMBL" id="EQD50230.1"/>
    </source>
</evidence>
<gene>
    <name evidence="1" type="ORF">B1B_11309</name>
</gene>
<dbReference type="SUPFAM" id="SSF52540">
    <property type="entry name" value="P-loop containing nucleoside triphosphate hydrolases"/>
    <property type="match status" value="2"/>
</dbReference>
<organism evidence="1">
    <name type="scientific">mine drainage metagenome</name>
    <dbReference type="NCBI Taxonomy" id="410659"/>
    <lineage>
        <taxon>unclassified sequences</taxon>
        <taxon>metagenomes</taxon>
        <taxon>ecological metagenomes</taxon>
    </lineage>
</organism>
<reference evidence="1" key="2">
    <citation type="journal article" date="2014" name="ISME J.">
        <title>Microbial stratification in low pH oxic and suboxic macroscopic growths along an acid mine drainage.</title>
        <authorList>
            <person name="Mendez-Garcia C."/>
            <person name="Mesa V."/>
            <person name="Sprenger R.R."/>
            <person name="Richter M."/>
            <person name="Diez M.S."/>
            <person name="Solano J."/>
            <person name="Bargiela R."/>
            <person name="Golyshina O.V."/>
            <person name="Manteca A."/>
            <person name="Ramos J.L."/>
            <person name="Gallego J.R."/>
            <person name="Llorente I."/>
            <person name="Martins Dos Santos V.A."/>
            <person name="Jensen O.N."/>
            <person name="Pelaez A.I."/>
            <person name="Sanchez J."/>
            <person name="Ferrer M."/>
        </authorList>
    </citation>
    <scope>NUCLEOTIDE SEQUENCE</scope>
</reference>
<dbReference type="Gene3D" id="3.40.50.300">
    <property type="entry name" value="P-loop containing nucleotide triphosphate hydrolases"/>
    <property type="match status" value="1"/>
</dbReference>
<protein>
    <submittedName>
        <fullName evidence="1">Conjugative transfer protein TraA</fullName>
    </submittedName>
</protein>